<dbReference type="PROSITE" id="PS51742">
    <property type="entry name" value="PPC"/>
    <property type="match status" value="1"/>
</dbReference>
<dbReference type="RefSeq" id="WP_004851534.1">
    <property type="nucleotide sequence ID" value="NZ_CABIWG010000003.1"/>
</dbReference>
<evidence type="ECO:0000259" key="1">
    <source>
        <dbReference type="PROSITE" id="PS51742"/>
    </source>
</evidence>
<dbReference type="InterPro" id="IPR005175">
    <property type="entry name" value="PPC_dom"/>
</dbReference>
<evidence type="ECO:0000313" key="2">
    <source>
        <dbReference type="EMBL" id="RGS41409.1"/>
    </source>
</evidence>
<dbReference type="EMBL" id="QRVK01000020">
    <property type="protein sequence ID" value="RGS41409.1"/>
    <property type="molecule type" value="Genomic_DNA"/>
</dbReference>
<organism evidence="2 3">
    <name type="scientific">Coprococcus eutactus</name>
    <dbReference type="NCBI Taxonomy" id="33043"/>
    <lineage>
        <taxon>Bacteria</taxon>
        <taxon>Bacillati</taxon>
        <taxon>Bacillota</taxon>
        <taxon>Clostridia</taxon>
        <taxon>Lachnospirales</taxon>
        <taxon>Lachnospiraceae</taxon>
        <taxon>Coprococcus</taxon>
    </lineage>
</organism>
<gene>
    <name evidence="2" type="ORF">DWX94_08630</name>
</gene>
<dbReference type="PANTHER" id="PTHR34988">
    <property type="entry name" value="PROTEIN, PUTATIVE-RELATED"/>
    <property type="match status" value="1"/>
</dbReference>
<accession>A0A412IR43</accession>
<evidence type="ECO:0000313" key="3">
    <source>
        <dbReference type="Proteomes" id="UP000283295"/>
    </source>
</evidence>
<reference evidence="2 3" key="1">
    <citation type="submission" date="2018-08" db="EMBL/GenBank/DDBJ databases">
        <title>A genome reference for cultivated species of the human gut microbiota.</title>
        <authorList>
            <person name="Zou Y."/>
            <person name="Xue W."/>
            <person name="Luo G."/>
        </authorList>
    </citation>
    <scope>NUCLEOTIDE SEQUENCE [LARGE SCALE GENOMIC DNA]</scope>
    <source>
        <strain evidence="2 3">AF22-21</strain>
    </source>
</reference>
<dbReference type="PIRSF" id="PIRSF016702">
    <property type="entry name" value="DNA_bp_PD1"/>
    <property type="match status" value="1"/>
</dbReference>
<name>A0A412IR43_9FIRM</name>
<proteinExistence type="predicted"/>
<dbReference type="GeneID" id="92831337"/>
<protein>
    <submittedName>
        <fullName evidence="2">DNA-binding protein</fullName>
    </submittedName>
</protein>
<dbReference type="CDD" id="cd11378">
    <property type="entry name" value="DUF296"/>
    <property type="match status" value="1"/>
</dbReference>
<dbReference type="Gene3D" id="3.30.1330.80">
    <property type="entry name" value="Hypothetical protein, similar to alpha- acetolactate decarboxylase, domain 2"/>
    <property type="match status" value="1"/>
</dbReference>
<dbReference type="GO" id="GO:0003677">
    <property type="term" value="F:DNA binding"/>
    <property type="evidence" value="ECO:0007669"/>
    <property type="project" value="UniProtKB-KW"/>
</dbReference>
<dbReference type="PANTHER" id="PTHR34988:SF1">
    <property type="entry name" value="DNA-BINDING PROTEIN"/>
    <property type="match status" value="1"/>
</dbReference>
<dbReference type="SUPFAM" id="SSF117856">
    <property type="entry name" value="AF0104/ALDC/Ptd012-like"/>
    <property type="match status" value="1"/>
</dbReference>
<dbReference type="Pfam" id="PF03479">
    <property type="entry name" value="PCC"/>
    <property type="match status" value="1"/>
</dbReference>
<comment type="caution">
    <text evidence="2">The sequence shown here is derived from an EMBL/GenBank/DDBJ whole genome shotgun (WGS) entry which is preliminary data.</text>
</comment>
<keyword evidence="2" id="KW-0238">DNA-binding</keyword>
<dbReference type="InterPro" id="IPR025707">
    <property type="entry name" value="DNA_bp_PD1"/>
</dbReference>
<feature type="domain" description="PPC" evidence="1">
    <location>
        <begin position="4"/>
        <end position="140"/>
    </location>
</feature>
<dbReference type="OrthoDB" id="9791702at2"/>
<sequence>MEYKRFDNTIIARIDKGEEILEQLKVIAINENIKLASINALGAIDDFTVGVYKIDEKKYYSNSFKGYYEITSLTGTISTMDGEYYAHLHMSAGNEKGEVFGGHLNRAVVSAVCEMVISVIDGKVDRIYDEGTGLNIFKFD</sequence>
<dbReference type="Proteomes" id="UP000283295">
    <property type="component" value="Unassembled WGS sequence"/>
</dbReference>
<dbReference type="AlphaFoldDB" id="A0A412IR43"/>